<gene>
    <name evidence="1" type="ORF">HAD_09550</name>
</gene>
<dbReference type="RefSeq" id="WP_035570737.1">
    <property type="nucleotide sequence ID" value="NZ_ARYH01000001.1"/>
</dbReference>
<dbReference type="AlphaFoldDB" id="A0A069E9I1"/>
<keyword evidence="2" id="KW-1185">Reference proteome</keyword>
<evidence type="ECO:0008006" key="3">
    <source>
        <dbReference type="Google" id="ProtNLM"/>
    </source>
</evidence>
<dbReference type="PROSITE" id="PS51257">
    <property type="entry name" value="PROKAR_LIPOPROTEIN"/>
    <property type="match status" value="1"/>
</dbReference>
<sequence>MHGIKIWGAIALCAFAVSCDDISNEAVSFKCEASEQALPRLGRKVRFYHEGGFLFVQNTAGRADNVCSQKGMLTCDVRMTSKKLTLRQEIETPACEWRRTAKTTLDIDRHTGAFEFTQDLCDLTAKMEVKGTCEMHPGK</sequence>
<dbReference type="EMBL" id="ARYH01000001">
    <property type="protein sequence ID" value="KCZ85921.1"/>
    <property type="molecule type" value="Genomic_DNA"/>
</dbReference>
<comment type="caution">
    <text evidence="1">The sequence shown here is derived from an EMBL/GenBank/DDBJ whole genome shotgun (WGS) entry which is preliminary data.</text>
</comment>
<dbReference type="OrthoDB" id="9854470at2"/>
<accession>A0A069E9I1</accession>
<proteinExistence type="predicted"/>
<dbReference type="PATRIC" id="fig|1280949.3.peg.1950"/>
<evidence type="ECO:0000313" key="2">
    <source>
        <dbReference type="Proteomes" id="UP000027446"/>
    </source>
</evidence>
<protein>
    <recommendedName>
        <fullName evidence="3">Lipoprotein</fullName>
    </recommendedName>
</protein>
<organism evidence="1 2">
    <name type="scientific">Hyphomonas adhaerens MHS-3</name>
    <dbReference type="NCBI Taxonomy" id="1280949"/>
    <lineage>
        <taxon>Bacteria</taxon>
        <taxon>Pseudomonadati</taxon>
        <taxon>Pseudomonadota</taxon>
        <taxon>Alphaproteobacteria</taxon>
        <taxon>Hyphomonadales</taxon>
        <taxon>Hyphomonadaceae</taxon>
        <taxon>Hyphomonas</taxon>
    </lineage>
</organism>
<dbReference type="Proteomes" id="UP000027446">
    <property type="component" value="Unassembled WGS sequence"/>
</dbReference>
<name>A0A069E9I1_9PROT</name>
<evidence type="ECO:0000313" key="1">
    <source>
        <dbReference type="EMBL" id="KCZ85921.1"/>
    </source>
</evidence>
<reference evidence="1 2" key="1">
    <citation type="journal article" date="2014" name="Antonie Van Leeuwenhoek">
        <title>Hyphomonas beringensis sp. nov. and Hyphomonas chukchiensis sp. nov., isolated from surface seawater of the Bering Sea and Chukchi Sea.</title>
        <authorList>
            <person name="Li C."/>
            <person name="Lai Q."/>
            <person name="Li G."/>
            <person name="Dong C."/>
            <person name="Wang J."/>
            <person name="Liao Y."/>
            <person name="Shao Z."/>
        </authorList>
    </citation>
    <scope>NUCLEOTIDE SEQUENCE [LARGE SCALE GENOMIC DNA]</scope>
    <source>
        <strain evidence="1 2">MHS-3</strain>
    </source>
</reference>
<dbReference type="STRING" id="1280949.HAD_09550"/>